<dbReference type="EMBL" id="VSSQ01094971">
    <property type="protein sequence ID" value="MPN39265.1"/>
    <property type="molecule type" value="Genomic_DNA"/>
</dbReference>
<protein>
    <submittedName>
        <fullName evidence="2">Uncharacterized protein</fullName>
    </submittedName>
</protein>
<organism evidence="2">
    <name type="scientific">bioreactor metagenome</name>
    <dbReference type="NCBI Taxonomy" id="1076179"/>
    <lineage>
        <taxon>unclassified sequences</taxon>
        <taxon>metagenomes</taxon>
        <taxon>ecological metagenomes</taxon>
    </lineage>
</organism>
<proteinExistence type="predicted"/>
<sequence>MKQIFEVVLIGPQPVKRHRTACHGFDLLHERCGIFLQIGQRIKSEHQENGAHGGGSEKIPKNSRFHPAQEPGRDAAANRHGQPLQPW</sequence>
<feature type="region of interest" description="Disordered" evidence="1">
    <location>
        <begin position="43"/>
        <end position="87"/>
    </location>
</feature>
<reference evidence="2" key="1">
    <citation type="submission" date="2019-08" db="EMBL/GenBank/DDBJ databases">
        <authorList>
            <person name="Kucharzyk K."/>
            <person name="Murdoch R.W."/>
            <person name="Higgins S."/>
            <person name="Loffler F."/>
        </authorList>
    </citation>
    <scope>NUCLEOTIDE SEQUENCE</scope>
</reference>
<evidence type="ECO:0000256" key="1">
    <source>
        <dbReference type="SAM" id="MobiDB-lite"/>
    </source>
</evidence>
<evidence type="ECO:0000313" key="2">
    <source>
        <dbReference type="EMBL" id="MPN39265.1"/>
    </source>
</evidence>
<dbReference type="AlphaFoldDB" id="A0A645HJS6"/>
<comment type="caution">
    <text evidence="2">The sequence shown here is derived from an EMBL/GenBank/DDBJ whole genome shotgun (WGS) entry which is preliminary data.</text>
</comment>
<gene>
    <name evidence="2" type="ORF">SDC9_186793</name>
</gene>
<accession>A0A645HJS6</accession>
<name>A0A645HJS6_9ZZZZ</name>